<gene>
    <name evidence="1" type="ORF">PFCIRM138_03345</name>
</gene>
<dbReference type="EMBL" id="LM676387">
    <property type="protein sequence ID" value="CEP25973.1"/>
    <property type="molecule type" value="Genomic_DNA"/>
</dbReference>
<sequence>MSHGWVDVEVSIHFLFRSVRAGILQTTDESGRARPADKLNDGYPASACVLNPARRGGEGRS</sequence>
<reference evidence="1" key="1">
    <citation type="submission" date="2014-08" db="EMBL/GenBank/DDBJ databases">
        <authorList>
            <person name="Falentin Helene"/>
        </authorList>
    </citation>
    <scope>NUCLEOTIDE SEQUENCE</scope>
</reference>
<evidence type="ECO:0000313" key="1">
    <source>
        <dbReference type="EMBL" id="CEP25973.1"/>
    </source>
</evidence>
<dbReference type="AlphaFoldDB" id="A0A068VRZ8"/>
<organism evidence="1">
    <name type="scientific">Propionibacterium freudenreichii subsp. freudenreichii</name>
    <dbReference type="NCBI Taxonomy" id="66712"/>
    <lineage>
        <taxon>Bacteria</taxon>
        <taxon>Bacillati</taxon>
        <taxon>Actinomycetota</taxon>
        <taxon>Actinomycetes</taxon>
        <taxon>Propionibacteriales</taxon>
        <taxon>Propionibacteriaceae</taxon>
        <taxon>Propionibacterium</taxon>
    </lineage>
</organism>
<accession>A0A068VRZ8</accession>
<name>A0A068VRZ8_PROFF</name>
<proteinExistence type="predicted"/>
<protein>
    <submittedName>
        <fullName evidence="1">Uncharacterized protein</fullName>
    </submittedName>
</protein>